<evidence type="ECO:0000313" key="3">
    <source>
        <dbReference type="EMBL" id="CAG7718337.1"/>
    </source>
</evidence>
<reference evidence="3" key="1">
    <citation type="submission" date="2021-06" db="EMBL/GenBank/DDBJ databases">
        <authorList>
            <person name="Hodson N. C."/>
            <person name="Mongue J. A."/>
            <person name="Jaron S. K."/>
        </authorList>
    </citation>
    <scope>NUCLEOTIDE SEQUENCE</scope>
</reference>
<dbReference type="PANTHER" id="PTHR16294">
    <property type="entry name" value="DYSTROBREVIN BINDING PROTEIN 1 DYSBINDIN"/>
    <property type="match status" value="1"/>
</dbReference>
<keyword evidence="2" id="KW-0175">Coiled coil</keyword>
<proteinExistence type="inferred from homology"/>
<dbReference type="OrthoDB" id="2445127at2759"/>
<accession>A0A8J2NU05</accession>
<evidence type="ECO:0000313" key="4">
    <source>
        <dbReference type="Proteomes" id="UP000708208"/>
    </source>
</evidence>
<dbReference type="GO" id="GO:0005737">
    <property type="term" value="C:cytoplasm"/>
    <property type="evidence" value="ECO:0007669"/>
    <property type="project" value="InterPro"/>
</dbReference>
<evidence type="ECO:0000256" key="1">
    <source>
        <dbReference type="ARBA" id="ARBA00008686"/>
    </source>
</evidence>
<gene>
    <name evidence="3" type="ORF">AFUS01_LOCUS7733</name>
</gene>
<dbReference type="PANTHER" id="PTHR16294:SF6">
    <property type="entry name" value="DYNAMIN N-TERMINAL DOMAIN-CONTAINING PROTEIN"/>
    <property type="match status" value="1"/>
</dbReference>
<feature type="coiled-coil region" evidence="2">
    <location>
        <begin position="118"/>
        <end position="145"/>
    </location>
</feature>
<comment type="similarity">
    <text evidence="1">Belongs to the dysbindin family.</text>
</comment>
<organism evidence="3 4">
    <name type="scientific">Allacma fusca</name>
    <dbReference type="NCBI Taxonomy" id="39272"/>
    <lineage>
        <taxon>Eukaryota</taxon>
        <taxon>Metazoa</taxon>
        <taxon>Ecdysozoa</taxon>
        <taxon>Arthropoda</taxon>
        <taxon>Hexapoda</taxon>
        <taxon>Collembola</taxon>
        <taxon>Symphypleona</taxon>
        <taxon>Sminthuridae</taxon>
        <taxon>Allacma</taxon>
    </lineage>
</organism>
<dbReference type="InterPro" id="IPR007531">
    <property type="entry name" value="Dysbindin"/>
</dbReference>
<protein>
    <recommendedName>
        <fullName evidence="5">Dysbindin</fullName>
    </recommendedName>
</protein>
<evidence type="ECO:0008006" key="5">
    <source>
        <dbReference type="Google" id="ProtNLM"/>
    </source>
</evidence>
<comment type="caution">
    <text evidence="3">The sequence shown here is derived from an EMBL/GenBank/DDBJ whole genome shotgun (WGS) entry which is preliminary data.</text>
</comment>
<sequence>MFSSLKEKFLNVQEEITTSLKNLKFDRHLPGSFKSNKPELNDVNYDAGVELLERYQNYWSDLHKRTEITAACAYEVDDLITKLHQNYDSQCKKVGQLSNSLANIPQLIHGVQEVCDLILNVQCQMDETNESLEALQDIVDTQELREKQLDHRFQLALYQERRLNELEGLKVKLMEEHLEKVKHFEQRQVSRLKERQAVFQEAFEEDLQHFKLQGSIPKVTGVAETSPTLEEIELEEDPFVLETFLADQEQKKISSNP</sequence>
<evidence type="ECO:0000256" key="2">
    <source>
        <dbReference type="SAM" id="Coils"/>
    </source>
</evidence>
<keyword evidence="4" id="KW-1185">Reference proteome</keyword>
<name>A0A8J2NU05_9HEXA</name>
<dbReference type="Proteomes" id="UP000708208">
    <property type="component" value="Unassembled WGS sequence"/>
</dbReference>
<dbReference type="AlphaFoldDB" id="A0A8J2NU05"/>
<dbReference type="EMBL" id="CAJVCH010052705">
    <property type="protein sequence ID" value="CAG7718337.1"/>
    <property type="molecule type" value="Genomic_DNA"/>
</dbReference>